<dbReference type="GO" id="GO:0003677">
    <property type="term" value="F:DNA binding"/>
    <property type="evidence" value="ECO:0007669"/>
    <property type="project" value="UniProtKB-KW"/>
</dbReference>
<feature type="domain" description="Type II methyltransferase M.TaqI-like" evidence="9">
    <location>
        <begin position="651"/>
        <end position="950"/>
    </location>
</feature>
<evidence type="ECO:0000256" key="6">
    <source>
        <dbReference type="ARBA" id="ARBA00023125"/>
    </source>
</evidence>
<dbReference type="OrthoDB" id="32195at2"/>
<evidence type="ECO:0000259" key="10">
    <source>
        <dbReference type="Pfam" id="PF12950"/>
    </source>
</evidence>
<dbReference type="Gene3D" id="3.40.50.150">
    <property type="entry name" value="Vaccinia Virus protein VP39"/>
    <property type="match status" value="1"/>
</dbReference>
<dbReference type="GO" id="GO:0009307">
    <property type="term" value="P:DNA restriction-modification system"/>
    <property type="evidence" value="ECO:0007669"/>
    <property type="project" value="UniProtKB-KW"/>
</dbReference>
<evidence type="ECO:0000256" key="4">
    <source>
        <dbReference type="ARBA" id="ARBA00022691"/>
    </source>
</evidence>
<dbReference type="InterPro" id="IPR055573">
    <property type="entry name" value="DUF7149"/>
</dbReference>
<keyword evidence="14" id="KW-1185">Reference proteome</keyword>
<comment type="catalytic activity">
    <reaction evidence="7">
        <text>a 2'-deoxyadenosine in DNA + S-adenosyl-L-methionine = an N(6)-methyl-2'-deoxyadenosine in DNA + S-adenosyl-L-homocysteine + H(+)</text>
        <dbReference type="Rhea" id="RHEA:15197"/>
        <dbReference type="Rhea" id="RHEA-COMP:12418"/>
        <dbReference type="Rhea" id="RHEA-COMP:12419"/>
        <dbReference type="ChEBI" id="CHEBI:15378"/>
        <dbReference type="ChEBI" id="CHEBI:57856"/>
        <dbReference type="ChEBI" id="CHEBI:59789"/>
        <dbReference type="ChEBI" id="CHEBI:90615"/>
        <dbReference type="ChEBI" id="CHEBI:90616"/>
        <dbReference type="EC" id="2.1.1.72"/>
    </reaction>
</comment>
<dbReference type="InterPro" id="IPR011639">
    <property type="entry name" value="MethylTrfase_TaqI-like_dom"/>
</dbReference>
<keyword evidence="6" id="KW-0238">DNA-binding</keyword>
<feature type="coiled-coil region" evidence="8">
    <location>
        <begin position="803"/>
        <end position="830"/>
    </location>
</feature>
<dbReference type="EMBL" id="CP002831">
    <property type="protein sequence ID" value="AFC26012.1"/>
    <property type="molecule type" value="Genomic_DNA"/>
</dbReference>
<sequence length="1295" mass="150720">MNPGGKQIEKLSQLLPKSLLQHQIQAKELARFGEQLKRFKLQMEGHELRQESEENAKTYISEFLRNSFYPIDRYTINTLDRLDMVIQEGDAGARPLVLLECKRPQNPAEFPTVNKLNTKALQELLLYYLRQRLDEQNNDIKQLVITNGNEWFFFSANSFYECFYKNKALIREYEAFRDGKKDSSKTELFYKEIAQKYIAELLDGETGKSLPFYYLDIRKEFSERALLYVYKLFSPYYLLREPLGNDNNQLNKEFYYELLHIMGLEEQQEKGKKLIGRASQGKRHDASLLESTIYALSETDALYKVDRPRQYGPNKEEQYFHLGLELSLSWINRLLFLKLLEAQLIQQEEEQKGFLNYQFLPKFNKLKELFFSVLAKRKADRHQRVQADYAQIPYLNSSLFEETALEQNVLSISALEELELPLYEKTVLKDANLKRMQGKLPLLDYLFRFLEAYNFSEAEGGEELLQEGEQQKSLISASVLGLIFEKINGYQDGSFYTPAYITMYMSRQSLQKAVIQKLAQAFDLGEDIEDLEELDDRLYRQHFRKCKTEAEKESFRLAVNAEIDSLRICDPAVGSGHFLVSALNELLYIKNELGLLLDQQNKPLRIELEIENDELIIRYREGDLYVYSRKGDRSQDIQQAIFENKRHLIENCLFGVDLNPNSVKICRLRLWIELLKHAYYTEDGELQTLPNIDINIKTGNSLISRFALEEDLSAAFKQKGRKKKGAMQPKYSLNDYRNAVASYKSSNDKGKKREIMQIIQEVKAGFQESLSRKFIAQVSKVRGAYAKKKEELDNLKLFGQKISKAEKTKLKSLKNKLAKVEAEKEALINNEIYDRAFEWRFEFPEVLNEDGSFRGFDVVIGNPPYIQLQQNGGALAKLYQDQGYTVFNRSGDIYMLFYEKAEQLLREGGTVNFITGSAWLRAKGARALRNFFTEKMRTLAVVDLSDCQIFDTATVLTSLGFFQRNSPLFPIKALRIVRAEQEKLDDLATYFAAHHIDMDEFEKDEAWIILDKERHIIKQKVSAEGKALRDWDVEINYGIKTGYNEAFVISQEQRDALIKADPKSAEVLKPILRGRDIGRYSLNFSDLWLVFIPWHFPLHEDSTITGVSQEAESEFEKSYPAVYQHLVNHKDRLSARNKAETGIRYEWYALQRWAANYWQQFDQPKLIYPNMTKFLPFALDLKGEYYTNQKCFIMTGAAVYYLTAFFNSKLFRYCFADNFPELQGNTKEPSKVYMELIPIKEPSPAEEAVLKELVEQRLAAVSKEEQRQLEEEIDRAVYALYGLTEEEIMMVEGGS</sequence>
<organism evidence="13 14">
    <name type="scientific">Saprospira grandis (strain Lewin)</name>
    <dbReference type="NCBI Taxonomy" id="984262"/>
    <lineage>
        <taxon>Bacteria</taxon>
        <taxon>Pseudomonadati</taxon>
        <taxon>Bacteroidota</taxon>
        <taxon>Saprospiria</taxon>
        <taxon>Saprospirales</taxon>
        <taxon>Saprospiraceae</taxon>
        <taxon>Saprospira</taxon>
    </lineage>
</organism>
<name>H6L005_SAPGL</name>
<gene>
    <name evidence="13" type="ordered locus">SGRA_3284</name>
</gene>
<feature type="domain" description="DUF7814" evidence="12">
    <location>
        <begin position="248"/>
        <end position="475"/>
    </location>
</feature>
<dbReference type="RefSeq" id="WP_015693607.1">
    <property type="nucleotide sequence ID" value="NC_016940.1"/>
</dbReference>
<dbReference type="Proteomes" id="UP000007519">
    <property type="component" value="Chromosome"/>
</dbReference>
<dbReference type="eggNOG" id="COG1002">
    <property type="taxonomic scope" value="Bacteria"/>
</dbReference>
<dbReference type="SUPFAM" id="SSF53335">
    <property type="entry name" value="S-adenosyl-L-methionine-dependent methyltransferases"/>
    <property type="match status" value="1"/>
</dbReference>
<dbReference type="InterPro" id="IPR029063">
    <property type="entry name" value="SAM-dependent_MTases_sf"/>
</dbReference>
<dbReference type="PRINTS" id="PR00507">
    <property type="entry name" value="N12N6MTFRASE"/>
</dbReference>
<evidence type="ECO:0000256" key="3">
    <source>
        <dbReference type="ARBA" id="ARBA00022679"/>
    </source>
</evidence>
<dbReference type="GO" id="GO:0032259">
    <property type="term" value="P:methylation"/>
    <property type="evidence" value="ECO:0007669"/>
    <property type="project" value="UniProtKB-KW"/>
</dbReference>
<keyword evidence="3" id="KW-0808">Transferase</keyword>
<keyword evidence="8" id="KW-0175">Coiled coil</keyword>
<dbReference type="REBASE" id="45862">
    <property type="entry name" value="SgrLORF3284P"/>
</dbReference>
<dbReference type="PANTHER" id="PTHR33841:SF1">
    <property type="entry name" value="DNA METHYLTRANSFERASE A"/>
    <property type="match status" value="1"/>
</dbReference>
<feature type="domain" description="DUF7149" evidence="11">
    <location>
        <begin position="10"/>
        <end position="246"/>
    </location>
</feature>
<evidence type="ECO:0000259" key="11">
    <source>
        <dbReference type="Pfam" id="PF23653"/>
    </source>
</evidence>
<dbReference type="Pfam" id="PF12950">
    <property type="entry name" value="TaqI_C"/>
    <property type="match status" value="1"/>
</dbReference>
<evidence type="ECO:0000256" key="8">
    <source>
        <dbReference type="SAM" id="Coils"/>
    </source>
</evidence>
<dbReference type="InterPro" id="IPR025931">
    <property type="entry name" value="TaqI_C"/>
</dbReference>
<reference evidence="13 14" key="1">
    <citation type="journal article" date="2012" name="Stand. Genomic Sci.">
        <title>Complete genome sequencing and analysis of Saprospira grandis str. Lewin, a predatory marine bacterium.</title>
        <authorList>
            <person name="Saw J.H."/>
            <person name="Yuryev A."/>
            <person name="Kanbe M."/>
            <person name="Hou S."/>
            <person name="Young A.G."/>
            <person name="Aizawa S."/>
            <person name="Alam M."/>
        </authorList>
    </citation>
    <scope>NUCLEOTIDE SEQUENCE [LARGE SCALE GENOMIC DNA]</scope>
    <source>
        <strain evidence="13 14">Lewin</strain>
    </source>
</reference>
<dbReference type="KEGG" id="sgn:SGRA_3284"/>
<dbReference type="PANTHER" id="PTHR33841">
    <property type="entry name" value="DNA METHYLTRANSFERASE YEEA-RELATED"/>
    <property type="match status" value="1"/>
</dbReference>
<evidence type="ECO:0000256" key="2">
    <source>
        <dbReference type="ARBA" id="ARBA00022603"/>
    </source>
</evidence>
<keyword evidence="5" id="KW-0680">Restriction system</keyword>
<feature type="domain" description="TaqI-like C-terminal specificity" evidence="10">
    <location>
        <begin position="1069"/>
        <end position="1239"/>
    </location>
</feature>
<dbReference type="InterPro" id="IPR056716">
    <property type="entry name" value="DUF7814"/>
</dbReference>
<dbReference type="HOGENOM" id="CLU_002539_0_0_10"/>
<evidence type="ECO:0000259" key="9">
    <source>
        <dbReference type="Pfam" id="PF07669"/>
    </source>
</evidence>
<protein>
    <recommendedName>
        <fullName evidence="1">site-specific DNA-methyltransferase (adenine-specific)</fullName>
        <ecNumber evidence="1">2.1.1.72</ecNumber>
    </recommendedName>
</protein>
<accession>H6L005</accession>
<dbReference type="Pfam" id="PF07669">
    <property type="entry name" value="Eco57I"/>
    <property type="match status" value="1"/>
</dbReference>
<evidence type="ECO:0000259" key="12">
    <source>
        <dbReference type="Pfam" id="PF25120"/>
    </source>
</evidence>
<evidence type="ECO:0000256" key="5">
    <source>
        <dbReference type="ARBA" id="ARBA00022747"/>
    </source>
</evidence>
<dbReference type="Pfam" id="PF23653">
    <property type="entry name" value="DUF7149"/>
    <property type="match status" value="1"/>
</dbReference>
<dbReference type="PROSITE" id="PS00092">
    <property type="entry name" value="N6_MTASE"/>
    <property type="match status" value="1"/>
</dbReference>
<dbReference type="STRING" id="984262.SGRA_3284"/>
<evidence type="ECO:0000313" key="13">
    <source>
        <dbReference type="EMBL" id="AFC26012.1"/>
    </source>
</evidence>
<evidence type="ECO:0000313" key="14">
    <source>
        <dbReference type="Proteomes" id="UP000007519"/>
    </source>
</evidence>
<dbReference type="GO" id="GO:0009007">
    <property type="term" value="F:site-specific DNA-methyltransferase (adenine-specific) activity"/>
    <property type="evidence" value="ECO:0007669"/>
    <property type="project" value="UniProtKB-EC"/>
</dbReference>
<evidence type="ECO:0000256" key="1">
    <source>
        <dbReference type="ARBA" id="ARBA00011900"/>
    </source>
</evidence>
<dbReference type="InterPro" id="IPR050953">
    <property type="entry name" value="N4_N6_ade-DNA_methylase"/>
</dbReference>
<proteinExistence type="predicted"/>
<dbReference type="Pfam" id="PF25120">
    <property type="entry name" value="DUF7814"/>
    <property type="match status" value="1"/>
</dbReference>
<dbReference type="eggNOG" id="COG0827">
    <property type="taxonomic scope" value="Bacteria"/>
</dbReference>
<dbReference type="EC" id="2.1.1.72" evidence="1"/>
<dbReference type="InterPro" id="IPR002052">
    <property type="entry name" value="DNA_methylase_N6_adenine_CS"/>
</dbReference>
<evidence type="ECO:0000256" key="7">
    <source>
        <dbReference type="ARBA" id="ARBA00047942"/>
    </source>
</evidence>
<keyword evidence="2" id="KW-0489">Methyltransferase</keyword>
<keyword evidence="4" id="KW-0949">S-adenosyl-L-methionine</keyword>